<dbReference type="OrthoDB" id="10053569at2759"/>
<evidence type="ECO:0000256" key="11">
    <source>
        <dbReference type="HAMAP-Rule" id="MF_03018"/>
    </source>
</evidence>
<gene>
    <name evidence="14" type="primary">NIC3</name>
    <name evidence="11" type="synonym">BNA4</name>
    <name evidence="14" type="ORF">C2857_002064</name>
</gene>
<feature type="transmembrane region" description="Helical" evidence="12">
    <location>
        <begin position="466"/>
        <end position="488"/>
    </location>
</feature>
<proteinExistence type="inferred from homology"/>
<evidence type="ECO:0000256" key="3">
    <source>
        <dbReference type="ARBA" id="ARBA00022642"/>
    </source>
</evidence>
<reference evidence="14 15" key="1">
    <citation type="journal article" date="2018" name="PLoS Genet.">
        <title>Repeat elements organise 3D genome structure and mediate transcription in the filamentous fungus Epichloe festucae.</title>
        <authorList>
            <person name="Winter D.J."/>
            <person name="Ganley A.R.D."/>
            <person name="Young C.A."/>
            <person name="Liachko I."/>
            <person name="Schardl C.L."/>
            <person name="Dupont P.Y."/>
            <person name="Berry D."/>
            <person name="Ram A."/>
            <person name="Scott B."/>
            <person name="Cox M.P."/>
        </authorList>
    </citation>
    <scope>NUCLEOTIDE SEQUENCE [LARGE SCALE GENOMIC DNA]</scope>
    <source>
        <strain evidence="14 15">Fl1</strain>
    </source>
</reference>
<evidence type="ECO:0000256" key="1">
    <source>
        <dbReference type="ARBA" id="ARBA00001974"/>
    </source>
</evidence>
<dbReference type="InterPro" id="IPR027545">
    <property type="entry name" value="Kynurenine_monooxygenase"/>
</dbReference>
<evidence type="ECO:0000256" key="10">
    <source>
        <dbReference type="ARBA" id="ARBA00047818"/>
    </source>
</evidence>
<evidence type="ECO:0000256" key="5">
    <source>
        <dbReference type="ARBA" id="ARBA00022827"/>
    </source>
</evidence>
<dbReference type="PANTHER" id="PTHR46028">
    <property type="entry name" value="KYNURENINE 3-MONOOXYGENASE"/>
    <property type="match status" value="1"/>
</dbReference>
<organism evidence="14 15">
    <name type="scientific">Epichloe festucae (strain Fl1)</name>
    <dbReference type="NCBI Taxonomy" id="877507"/>
    <lineage>
        <taxon>Eukaryota</taxon>
        <taxon>Fungi</taxon>
        <taxon>Dikarya</taxon>
        <taxon>Ascomycota</taxon>
        <taxon>Pezizomycotina</taxon>
        <taxon>Sordariomycetes</taxon>
        <taxon>Hypocreomycetidae</taxon>
        <taxon>Hypocreales</taxon>
        <taxon>Clavicipitaceae</taxon>
        <taxon>Epichloe</taxon>
    </lineage>
</organism>
<evidence type="ECO:0000256" key="2">
    <source>
        <dbReference type="ARBA" id="ARBA00022630"/>
    </source>
</evidence>
<comment type="cofactor">
    <cofactor evidence="1 11">
        <name>FAD</name>
        <dbReference type="ChEBI" id="CHEBI:57692"/>
    </cofactor>
</comment>
<keyword evidence="3 11" id="KW-0662">Pyridine nucleotide biosynthesis</keyword>
<dbReference type="EMBL" id="CP031386">
    <property type="protein sequence ID" value="QPG95789.1"/>
    <property type="molecule type" value="Genomic_DNA"/>
</dbReference>
<keyword evidence="5 11" id="KW-0274">FAD</keyword>
<dbReference type="GO" id="GO:0071949">
    <property type="term" value="F:FAD binding"/>
    <property type="evidence" value="ECO:0007669"/>
    <property type="project" value="InterPro"/>
</dbReference>
<keyword evidence="2 11" id="KW-0285">Flavoprotein</keyword>
<evidence type="ECO:0000256" key="12">
    <source>
        <dbReference type="SAM" id="Phobius"/>
    </source>
</evidence>
<keyword evidence="11 12" id="KW-0472">Membrane</keyword>
<sequence>MSVPQQKTVVVGAGPVGSLAALYAAQRGHDVEVYELRPDLRNPGTTPLNFTKSINLAVSERGINAMRHAGHSSLVAKIMAGTIPMRGRMIHGESQGGELYEHAQDYDAKGRAIYAIDRSGINRRLLEILDSMPNVKLFFNHKLTGADFQFRRAWFEARDTITTPNSRPTEIEVTFDLMIGADGAHSAVRYHLMKFTRMDYQQEYIDTLWCEFRIDPREMGSGDGLQSKFRISPNHLHIWPGKDFMFIAIPSEDGSFTCTLFLPSKEFAELESNPAKVPSFFKENFPGVTDLISEDNLIASFKQNPHLPLISLKCRPYHYGSSGVIIGDAAHAMVPFYGQGMNAGMEDVRILFSILDKNAEAQEDNSPAADDYNKIASSAPDRAQALAEYSAVRAPDAYAINELAVQNYVEMRSSVLSKRYRIRKFLEEFMSVNFPNFGWHTKYSRVSFSNEGYSNIVKNSEHQGTMLLRVFLAFVTSPFAAAILFYGYRHHRSVLMTASRLFGLR</sequence>
<dbReference type="GO" id="GO:0070189">
    <property type="term" value="P:kynurenine metabolic process"/>
    <property type="evidence" value="ECO:0007669"/>
    <property type="project" value="TreeGrafter"/>
</dbReference>
<feature type="domain" description="FAD-binding" evidence="13">
    <location>
        <begin position="7"/>
        <end position="359"/>
    </location>
</feature>
<keyword evidence="12" id="KW-1133">Transmembrane helix</keyword>
<evidence type="ECO:0000259" key="13">
    <source>
        <dbReference type="Pfam" id="PF01494"/>
    </source>
</evidence>
<dbReference type="InterPro" id="IPR036188">
    <property type="entry name" value="FAD/NAD-bd_sf"/>
</dbReference>
<keyword evidence="4 11" id="KW-1000">Mitochondrion outer membrane</keyword>
<evidence type="ECO:0000256" key="9">
    <source>
        <dbReference type="ARBA" id="ARBA00023128"/>
    </source>
</evidence>
<keyword evidence="6 11" id="KW-0521">NADP</keyword>
<keyword evidence="9 11" id="KW-0496">Mitochondrion</keyword>
<dbReference type="GO" id="GO:0004502">
    <property type="term" value="F:kynurenine 3-monooxygenase activity"/>
    <property type="evidence" value="ECO:0007669"/>
    <property type="project" value="UniProtKB-UniRule"/>
</dbReference>
<comment type="pathway">
    <text evidence="11">Cofactor biosynthesis; NAD(+) biosynthesis; quinolinate from L-kynurenine: step 1/3.</text>
</comment>
<dbReference type="PRINTS" id="PR00420">
    <property type="entry name" value="RNGMNOXGNASE"/>
</dbReference>
<name>A0A7S9KNG9_EPIFF</name>
<keyword evidence="12" id="KW-0812">Transmembrane</keyword>
<evidence type="ECO:0000256" key="4">
    <source>
        <dbReference type="ARBA" id="ARBA00022787"/>
    </source>
</evidence>
<dbReference type="PANTHER" id="PTHR46028:SF2">
    <property type="entry name" value="KYNURENINE 3-MONOOXYGENASE"/>
    <property type="match status" value="1"/>
</dbReference>
<dbReference type="FunFam" id="3.50.50.60:FF:000129">
    <property type="entry name" value="Kynurenine 3-monooxygenase"/>
    <property type="match status" value="1"/>
</dbReference>
<protein>
    <recommendedName>
        <fullName evidence="11">Kynurenine 3-monooxygenase</fullName>
        <ecNumber evidence="11">1.14.13.9</ecNumber>
    </recommendedName>
    <alternativeName>
        <fullName evidence="11">Biosynthesis of nicotinic acid protein 4</fullName>
    </alternativeName>
    <alternativeName>
        <fullName evidence="11">Kynurenine 3-hydroxylase</fullName>
    </alternativeName>
</protein>
<dbReference type="Gene3D" id="3.50.50.60">
    <property type="entry name" value="FAD/NAD(P)-binding domain"/>
    <property type="match status" value="1"/>
</dbReference>
<dbReference type="InterPro" id="IPR002938">
    <property type="entry name" value="FAD-bd"/>
</dbReference>
<dbReference type="GO" id="GO:0006569">
    <property type="term" value="P:L-tryptophan catabolic process"/>
    <property type="evidence" value="ECO:0007669"/>
    <property type="project" value="UniProtKB-UniRule"/>
</dbReference>
<dbReference type="Pfam" id="PF01494">
    <property type="entry name" value="FAD_binding_3"/>
    <property type="match status" value="1"/>
</dbReference>
<accession>A0A7S9KNG9</accession>
<comment type="catalytic activity">
    <reaction evidence="10 11">
        <text>L-kynurenine + NADPH + O2 + H(+) = 3-hydroxy-L-kynurenine + NADP(+) + H2O</text>
        <dbReference type="Rhea" id="RHEA:20545"/>
        <dbReference type="ChEBI" id="CHEBI:15377"/>
        <dbReference type="ChEBI" id="CHEBI:15378"/>
        <dbReference type="ChEBI" id="CHEBI:15379"/>
        <dbReference type="ChEBI" id="CHEBI:57783"/>
        <dbReference type="ChEBI" id="CHEBI:57959"/>
        <dbReference type="ChEBI" id="CHEBI:58125"/>
        <dbReference type="ChEBI" id="CHEBI:58349"/>
        <dbReference type="EC" id="1.14.13.9"/>
    </reaction>
</comment>
<dbReference type="EC" id="1.14.13.9" evidence="11"/>
<dbReference type="Proteomes" id="UP000594364">
    <property type="component" value="Chromosome 2"/>
</dbReference>
<dbReference type="AlphaFoldDB" id="A0A7S9KNG9"/>
<dbReference type="SUPFAM" id="SSF51905">
    <property type="entry name" value="FAD/NAD(P)-binding domain"/>
    <property type="match status" value="1"/>
</dbReference>
<evidence type="ECO:0000313" key="14">
    <source>
        <dbReference type="EMBL" id="QPG95789.1"/>
    </source>
</evidence>
<evidence type="ECO:0000256" key="7">
    <source>
        <dbReference type="ARBA" id="ARBA00023002"/>
    </source>
</evidence>
<keyword evidence="7 11" id="KW-0560">Oxidoreductase</keyword>
<dbReference type="GO" id="GO:0019805">
    <property type="term" value="P:quinolinate biosynthetic process"/>
    <property type="evidence" value="ECO:0007669"/>
    <property type="project" value="UniProtKB-UniRule"/>
</dbReference>
<dbReference type="GO" id="GO:0043420">
    <property type="term" value="P:anthranilate metabolic process"/>
    <property type="evidence" value="ECO:0007669"/>
    <property type="project" value="UniProtKB-UniRule"/>
</dbReference>
<keyword evidence="15" id="KW-1185">Reference proteome</keyword>
<dbReference type="UniPathway" id="UPA00253">
    <property type="reaction ID" value="UER00328"/>
</dbReference>
<evidence type="ECO:0000256" key="6">
    <source>
        <dbReference type="ARBA" id="ARBA00022857"/>
    </source>
</evidence>
<dbReference type="GO" id="GO:0034354">
    <property type="term" value="P:'de novo' NAD+ biosynthetic process from L-tryptophan"/>
    <property type="evidence" value="ECO:0007669"/>
    <property type="project" value="UniProtKB-UniRule"/>
</dbReference>
<dbReference type="GO" id="GO:0005741">
    <property type="term" value="C:mitochondrial outer membrane"/>
    <property type="evidence" value="ECO:0007669"/>
    <property type="project" value="UniProtKB-SubCell"/>
</dbReference>
<keyword evidence="8 11" id="KW-0503">Monooxygenase</keyword>
<comment type="subcellular location">
    <subcellularLocation>
        <location evidence="11">Mitochondrion outer membrane</location>
    </subcellularLocation>
</comment>
<comment type="function">
    <text evidence="11">Catalyzes the hydroxylation of L-kynurenine (L-Kyn) to form 3-hydroxy-L-kynurenine (L-3OHKyn). Required for synthesis of quinolinic acid.</text>
</comment>
<dbReference type="HAMAP" id="MF_01971">
    <property type="entry name" value="Kynurenine_monooxygenase"/>
    <property type="match status" value="1"/>
</dbReference>
<comment type="similarity">
    <text evidence="11">Belongs to the aromatic-ring hydroxylase family. KMO subfamily.</text>
</comment>
<evidence type="ECO:0000256" key="8">
    <source>
        <dbReference type="ARBA" id="ARBA00023033"/>
    </source>
</evidence>
<evidence type="ECO:0000313" key="15">
    <source>
        <dbReference type="Proteomes" id="UP000594364"/>
    </source>
</evidence>